<evidence type="ECO:0000313" key="3">
    <source>
        <dbReference type="Proteomes" id="UP000326950"/>
    </source>
</evidence>
<dbReference type="Proteomes" id="UP000326950">
    <property type="component" value="Unassembled WGS sequence"/>
</dbReference>
<reference evidence="2 3" key="1">
    <citation type="submission" date="2019-04" db="EMBL/GenBank/DDBJ databases">
        <title>Friends and foes A comparative genomics study of 23 Aspergillus species from section Flavi.</title>
        <authorList>
            <consortium name="DOE Joint Genome Institute"/>
            <person name="Kjaerbolling I."/>
            <person name="Vesth T."/>
            <person name="Frisvad J.C."/>
            <person name="Nybo J.L."/>
            <person name="Theobald S."/>
            <person name="Kildgaard S."/>
            <person name="Isbrandt T."/>
            <person name="Kuo A."/>
            <person name="Sato A."/>
            <person name="Lyhne E.K."/>
            <person name="Kogle M.E."/>
            <person name="Wiebenga A."/>
            <person name="Kun R.S."/>
            <person name="Lubbers R.J."/>
            <person name="Makela M.R."/>
            <person name="Barry K."/>
            <person name="Chovatia M."/>
            <person name="Clum A."/>
            <person name="Daum C."/>
            <person name="Haridas S."/>
            <person name="He G."/>
            <person name="LaButti K."/>
            <person name="Lipzen A."/>
            <person name="Mondo S."/>
            <person name="Riley R."/>
            <person name="Salamov A."/>
            <person name="Simmons B.A."/>
            <person name="Magnuson J.K."/>
            <person name="Henrissat B."/>
            <person name="Mortensen U.H."/>
            <person name="Larsen T.O."/>
            <person name="Devries R.P."/>
            <person name="Grigoriev I.V."/>
            <person name="Machida M."/>
            <person name="Baker S.E."/>
            <person name="Andersen M.R."/>
        </authorList>
    </citation>
    <scope>NUCLEOTIDE SEQUENCE [LARGE SCALE GENOMIC DNA]</scope>
    <source>
        <strain evidence="2 3">CBS 117626</strain>
    </source>
</reference>
<accession>A0A5N6UGU0</accession>
<feature type="region of interest" description="Disordered" evidence="1">
    <location>
        <begin position="356"/>
        <end position="380"/>
    </location>
</feature>
<gene>
    <name evidence="2" type="ORF">BDV40DRAFT_304771</name>
</gene>
<organism evidence="2 3">
    <name type="scientific">Aspergillus tamarii</name>
    <dbReference type="NCBI Taxonomy" id="41984"/>
    <lineage>
        <taxon>Eukaryota</taxon>
        <taxon>Fungi</taxon>
        <taxon>Dikarya</taxon>
        <taxon>Ascomycota</taxon>
        <taxon>Pezizomycotina</taxon>
        <taxon>Eurotiomycetes</taxon>
        <taxon>Eurotiomycetidae</taxon>
        <taxon>Eurotiales</taxon>
        <taxon>Aspergillaceae</taxon>
        <taxon>Aspergillus</taxon>
        <taxon>Aspergillus subgen. Circumdati</taxon>
    </lineage>
</organism>
<feature type="compositionally biased region" description="Polar residues" evidence="1">
    <location>
        <begin position="159"/>
        <end position="168"/>
    </location>
</feature>
<evidence type="ECO:0000256" key="1">
    <source>
        <dbReference type="SAM" id="MobiDB-lite"/>
    </source>
</evidence>
<proteinExistence type="predicted"/>
<feature type="region of interest" description="Disordered" evidence="1">
    <location>
        <begin position="281"/>
        <end position="329"/>
    </location>
</feature>
<feature type="region of interest" description="Disordered" evidence="1">
    <location>
        <begin position="1"/>
        <end position="36"/>
    </location>
</feature>
<feature type="region of interest" description="Disordered" evidence="1">
    <location>
        <begin position="677"/>
        <end position="726"/>
    </location>
</feature>
<feature type="region of interest" description="Disordered" evidence="1">
    <location>
        <begin position="447"/>
        <end position="467"/>
    </location>
</feature>
<dbReference type="OrthoDB" id="5372553at2759"/>
<sequence>MDSEKAERLGRLQMEDLGTARREHISTTDSRKVKQARLEDIEATRLSNQPGTEAQRLAEQNRQQLTEWKNVFKKIGDTVDVESLDELLNGQSHRLQLRAALHGSGSYDSGRSLKTTDDYPQLSEASLSASTRGSRSRGRGGGIAGKRGRGDVRVVSGRIPSSPSNRASASKPGHRVHQASSACKTSLDPALEINNSDSCGKGYEKHAQNKPPYQFGGNRGRKQLLAQLYTTPLTIVHDLDNNRSQMPAVVKTRRPTDGLPRLLSPPESFLAEARKLLQRVSEATPAAAQNESNLHSTPATASPCGSRTAQPSTTQKTPLPNTKAEASHDEPALVTILAMASQENRMLQLNTAQATDNQITSDMPNQESESTKGISTATSKHQSVSEVLLDLNSTPPKKESSVSDNNLIMSPSLQELEGLEFMQSLTNAVESTSSPIFQRLECEDPSKSTIFDGKSSASNQADEDGPCDKFQRDIEMLCKLMASTSLSDKHRESLEECKAELEAKLQSIQRTPTLIPAPLEPSAESYTDGGGALSVTKNRNSPSLLSRLNVTAAPFVPSRPDMPPTPTRTRAKSVSFAVHPGHIIGNHLLPGRREPQVAVQPKETHIFGDHVLPGRRQVSESSSTQIKFSIPRKRAVLPSLKIPGFGGLEDPALDSLHPLGDTQQTLLHTGPANKVVQKPGAPGDQLQQSIHAPKENKTPATRSNGHALGGLHASIYAAREESKPIR</sequence>
<keyword evidence="3" id="KW-1185">Reference proteome</keyword>
<dbReference type="EMBL" id="ML738712">
    <property type="protein sequence ID" value="KAE8157798.1"/>
    <property type="molecule type" value="Genomic_DNA"/>
</dbReference>
<name>A0A5N6UGU0_ASPTM</name>
<evidence type="ECO:0000313" key="2">
    <source>
        <dbReference type="EMBL" id="KAE8157798.1"/>
    </source>
</evidence>
<dbReference type="AlphaFoldDB" id="A0A5N6UGU0"/>
<feature type="compositionally biased region" description="Polar residues" evidence="1">
    <location>
        <begin position="287"/>
        <end position="320"/>
    </location>
</feature>
<feature type="region of interest" description="Disordered" evidence="1">
    <location>
        <begin position="103"/>
        <end position="184"/>
    </location>
</feature>
<protein>
    <submittedName>
        <fullName evidence="2">Uncharacterized protein</fullName>
    </submittedName>
</protein>